<accession>A0A939JVL6</accession>
<dbReference type="Proteomes" id="UP000664122">
    <property type="component" value="Unassembled WGS sequence"/>
</dbReference>
<dbReference type="RefSeq" id="WP_207256842.1">
    <property type="nucleotide sequence ID" value="NZ_JAFMPP010000003.1"/>
</dbReference>
<gene>
    <name evidence="2" type="ORF">J1C48_05860</name>
</gene>
<comment type="caution">
    <text evidence="2">The sequence shown here is derived from an EMBL/GenBank/DDBJ whole genome shotgun (WGS) entry which is preliminary data.</text>
</comment>
<evidence type="ECO:0000259" key="1">
    <source>
        <dbReference type="PROSITE" id="PS51186"/>
    </source>
</evidence>
<protein>
    <submittedName>
        <fullName evidence="2">N-acetyltransferase</fullName>
    </submittedName>
</protein>
<reference evidence="2" key="1">
    <citation type="submission" date="2021-03" db="EMBL/GenBank/DDBJ databases">
        <title>Whole genome sequence of Jiella sp. CQZ9-1.</title>
        <authorList>
            <person name="Tuo L."/>
        </authorList>
    </citation>
    <scope>NUCLEOTIDE SEQUENCE</scope>
    <source>
        <strain evidence="2">CQZ9-1</strain>
    </source>
</reference>
<dbReference type="AlphaFoldDB" id="A0A939JVL6"/>
<dbReference type="Gene3D" id="3.40.630.30">
    <property type="match status" value="1"/>
</dbReference>
<dbReference type="InterPro" id="IPR000182">
    <property type="entry name" value="GNAT_dom"/>
</dbReference>
<dbReference type="GO" id="GO:0016747">
    <property type="term" value="F:acyltransferase activity, transferring groups other than amino-acyl groups"/>
    <property type="evidence" value="ECO:0007669"/>
    <property type="project" value="InterPro"/>
</dbReference>
<evidence type="ECO:0000313" key="3">
    <source>
        <dbReference type="Proteomes" id="UP000664122"/>
    </source>
</evidence>
<dbReference type="PROSITE" id="PS51186">
    <property type="entry name" value="GNAT"/>
    <property type="match status" value="1"/>
</dbReference>
<dbReference type="EMBL" id="JAFMPP010000003">
    <property type="protein sequence ID" value="MBO0662092.1"/>
    <property type="molecule type" value="Genomic_DNA"/>
</dbReference>
<feature type="domain" description="N-acetyltransferase" evidence="1">
    <location>
        <begin position="5"/>
        <end position="152"/>
    </location>
</feature>
<dbReference type="Pfam" id="PF13527">
    <property type="entry name" value="Acetyltransf_9"/>
    <property type="match status" value="1"/>
</dbReference>
<keyword evidence="3" id="KW-1185">Reference proteome</keyword>
<name>A0A939JVL6_9HYPH</name>
<dbReference type="CDD" id="cd04301">
    <property type="entry name" value="NAT_SF"/>
    <property type="match status" value="1"/>
</dbReference>
<dbReference type="InterPro" id="IPR016181">
    <property type="entry name" value="Acyl_CoA_acyltransferase"/>
</dbReference>
<sequence length="171" mass="17419">MGAAVRIRPETKGDIAAIRDLTQTAFGAAPHSDGTEAAIIDALRAAGALTLSLVAVDPQGQIVGHVAFSPAGLSSGAADCYALGPIAVWPERQGEGIGSALVVEGLAQLKAVDAKACVLVGDPGFYGRFGFASDPALTYRDLPAKYVQCLVIVPPASMGEITFHAAFDVAV</sequence>
<dbReference type="SUPFAM" id="SSF55729">
    <property type="entry name" value="Acyl-CoA N-acyltransferases (Nat)"/>
    <property type="match status" value="1"/>
</dbReference>
<proteinExistence type="predicted"/>
<evidence type="ECO:0000313" key="2">
    <source>
        <dbReference type="EMBL" id="MBO0662092.1"/>
    </source>
</evidence>
<organism evidence="2 3">
    <name type="scientific">Jiella flava</name>
    <dbReference type="NCBI Taxonomy" id="2816857"/>
    <lineage>
        <taxon>Bacteria</taxon>
        <taxon>Pseudomonadati</taxon>
        <taxon>Pseudomonadota</taxon>
        <taxon>Alphaproteobacteria</taxon>
        <taxon>Hyphomicrobiales</taxon>
        <taxon>Aurantimonadaceae</taxon>
        <taxon>Jiella</taxon>
    </lineage>
</organism>